<dbReference type="InterPro" id="IPR025322">
    <property type="entry name" value="PADRE_dom"/>
</dbReference>
<dbReference type="STRING" id="1504633.A0A2T7DBI1"/>
<organism evidence="1 2">
    <name type="scientific">Panicum hallii var. hallii</name>
    <dbReference type="NCBI Taxonomy" id="1504633"/>
    <lineage>
        <taxon>Eukaryota</taxon>
        <taxon>Viridiplantae</taxon>
        <taxon>Streptophyta</taxon>
        <taxon>Embryophyta</taxon>
        <taxon>Tracheophyta</taxon>
        <taxon>Spermatophyta</taxon>
        <taxon>Magnoliopsida</taxon>
        <taxon>Liliopsida</taxon>
        <taxon>Poales</taxon>
        <taxon>Poaceae</taxon>
        <taxon>PACMAD clade</taxon>
        <taxon>Panicoideae</taxon>
        <taxon>Panicodae</taxon>
        <taxon>Paniceae</taxon>
        <taxon>Panicinae</taxon>
        <taxon>Panicum</taxon>
        <taxon>Panicum sect. Panicum</taxon>
    </lineage>
</organism>
<dbReference type="Pfam" id="PF14009">
    <property type="entry name" value="PADRE"/>
    <property type="match status" value="1"/>
</dbReference>
<proteinExistence type="predicted"/>
<dbReference type="EMBL" id="CM009753">
    <property type="protein sequence ID" value="PUZ52960.1"/>
    <property type="molecule type" value="Genomic_DNA"/>
</dbReference>
<accession>A0A2T7DBI1</accession>
<dbReference type="Gramene" id="PUZ52960">
    <property type="protein sequence ID" value="PUZ52960"/>
    <property type="gene ID" value="GQ55_5G015800"/>
</dbReference>
<sequence>MRRRAHETNTSLLVEGSFQGEVNLLPRPLCPSHIYPLSLSRSHRPPQPAGLPRSSKLDLLSFSLSAVSRPSIHLQASSLRVHKRRRPLLLLQAYSLTYMGNGLSLPPCLHLPAAVRLVYWGGRARLVAADASLTAGDVAAELPAPATDHAVCPADAFFVGLPIPVISPGEELLPGRTYFVLPAARFPSVKVLTAATLAALSAAPAPASRGRSKTAALPLLAGQCPFEYVKGDGGAPLIRVLPEFIEKVITCDGGAPAVAAAPKTAAELCSTPELKRHYAQLVGPRSRPWAPRLETIAEGDRSRWLRATARMLSSR</sequence>
<evidence type="ECO:0000313" key="1">
    <source>
        <dbReference type="EMBL" id="PUZ52960.1"/>
    </source>
</evidence>
<gene>
    <name evidence="1" type="ORF">GQ55_5G015800</name>
</gene>
<keyword evidence="2" id="KW-1185">Reference proteome</keyword>
<dbReference type="OrthoDB" id="1899115at2759"/>
<protein>
    <recommendedName>
        <fullName evidence="3">DUF4228 domain-containing protein</fullName>
    </recommendedName>
</protein>
<reference evidence="1 2" key="1">
    <citation type="submission" date="2018-04" db="EMBL/GenBank/DDBJ databases">
        <title>WGS assembly of Panicum hallii var. hallii HAL2.</title>
        <authorList>
            <person name="Lovell J."/>
            <person name="Jenkins J."/>
            <person name="Lowry D."/>
            <person name="Mamidi S."/>
            <person name="Sreedasyam A."/>
            <person name="Weng X."/>
            <person name="Barry K."/>
            <person name="Bonette J."/>
            <person name="Campitelli B."/>
            <person name="Daum C."/>
            <person name="Gordon S."/>
            <person name="Gould B."/>
            <person name="Lipzen A."/>
            <person name="MacQueen A."/>
            <person name="Palacio-Mejia J."/>
            <person name="Plott C."/>
            <person name="Shakirov E."/>
            <person name="Shu S."/>
            <person name="Yoshinaga Y."/>
            <person name="Zane M."/>
            <person name="Rokhsar D."/>
            <person name="Grimwood J."/>
            <person name="Schmutz J."/>
            <person name="Juenger T."/>
        </authorList>
    </citation>
    <scope>NUCLEOTIDE SEQUENCE [LARGE SCALE GENOMIC DNA]</scope>
    <source>
        <strain evidence="2">cv. HAL2</strain>
    </source>
</reference>
<dbReference type="Proteomes" id="UP000244336">
    <property type="component" value="Chromosome 5"/>
</dbReference>
<dbReference type="AlphaFoldDB" id="A0A2T7DBI1"/>
<evidence type="ECO:0008006" key="3">
    <source>
        <dbReference type="Google" id="ProtNLM"/>
    </source>
</evidence>
<dbReference type="PANTHER" id="PTHR33052">
    <property type="entry name" value="DUF4228 DOMAIN PROTEIN-RELATED"/>
    <property type="match status" value="1"/>
</dbReference>
<evidence type="ECO:0000313" key="2">
    <source>
        <dbReference type="Proteomes" id="UP000244336"/>
    </source>
</evidence>
<name>A0A2T7DBI1_9POAL</name>